<proteinExistence type="predicted"/>
<sequence>MRTATFKFIIMAGTTLAAHLIALGLFYKVMPQPKEQKIAVVDLQSLLLSQLKGNATQTDAELALRMKKLHHQIQNITTQLSQETGALIVSKDALLSKGEDWTEIVRKKLESLS</sequence>
<name>A0A8J7TUE3_9PROT</name>
<keyword evidence="1" id="KW-0812">Transmembrane</keyword>
<accession>A0A8J7TUE3</accession>
<dbReference type="AlphaFoldDB" id="A0A8J7TUE3"/>
<feature type="transmembrane region" description="Helical" evidence="1">
    <location>
        <begin position="6"/>
        <end position="27"/>
    </location>
</feature>
<evidence type="ECO:0000313" key="3">
    <source>
        <dbReference type="Proteomes" id="UP000664414"/>
    </source>
</evidence>
<keyword evidence="1" id="KW-0472">Membrane</keyword>
<evidence type="ECO:0008006" key="4">
    <source>
        <dbReference type="Google" id="ProtNLM"/>
    </source>
</evidence>
<dbReference type="Proteomes" id="UP000664414">
    <property type="component" value="Unassembled WGS sequence"/>
</dbReference>
<dbReference type="EMBL" id="JAFKGL010000016">
    <property type="protein sequence ID" value="MBN9413077.1"/>
    <property type="molecule type" value="Genomic_DNA"/>
</dbReference>
<organism evidence="2 3">
    <name type="scientific">Candidatus Paracaedimonas acanthamoebae</name>
    <dbReference type="NCBI Taxonomy" id="244581"/>
    <lineage>
        <taxon>Bacteria</taxon>
        <taxon>Pseudomonadati</taxon>
        <taxon>Pseudomonadota</taxon>
        <taxon>Alphaproteobacteria</taxon>
        <taxon>Holosporales</taxon>
        <taxon>Caedimonadaceae</taxon>
        <taxon>Candidatus Paracaedimonas</taxon>
    </lineage>
</organism>
<evidence type="ECO:0000313" key="2">
    <source>
        <dbReference type="EMBL" id="MBN9413077.1"/>
    </source>
</evidence>
<reference evidence="2" key="1">
    <citation type="submission" date="2021-02" db="EMBL/GenBank/DDBJ databases">
        <title>Thiocyanate and organic carbon inputs drive convergent selection for specific autotrophic Afipia and Thiobacillus strains within complex microbiomes.</title>
        <authorList>
            <person name="Huddy R.J."/>
            <person name="Sachdeva R."/>
            <person name="Kadzinga F."/>
            <person name="Kantor R.S."/>
            <person name="Harrison S.T.L."/>
            <person name="Banfield J.F."/>
        </authorList>
    </citation>
    <scope>NUCLEOTIDE SEQUENCE</scope>
    <source>
        <strain evidence="2">SCN18_10_11_15_R4_P_38_20</strain>
    </source>
</reference>
<comment type="caution">
    <text evidence="2">The sequence shown here is derived from an EMBL/GenBank/DDBJ whole genome shotgun (WGS) entry which is preliminary data.</text>
</comment>
<evidence type="ECO:0000256" key="1">
    <source>
        <dbReference type="SAM" id="Phobius"/>
    </source>
</evidence>
<protein>
    <recommendedName>
        <fullName evidence="4">Type-F conjugative transfer system protein TrbI</fullName>
    </recommendedName>
</protein>
<gene>
    <name evidence="2" type="ORF">J0H12_04055</name>
</gene>
<keyword evidence="1" id="KW-1133">Transmembrane helix</keyword>